<evidence type="ECO:0000256" key="10">
    <source>
        <dbReference type="ARBA" id="ARBA00023136"/>
    </source>
</evidence>
<dbReference type="PANTHER" id="PTHR10031">
    <property type="entry name" value="ATP SYNTHASE LIPID-BINDING PROTEIN, MITOCHONDRIAL"/>
    <property type="match status" value="1"/>
</dbReference>
<feature type="site" description="Reversibly protonated during proton transport" evidence="12">
    <location>
        <position position="61"/>
    </location>
</feature>
<keyword evidence="10 12" id="KW-0472">Membrane</keyword>
<dbReference type="PRINTS" id="PR00124">
    <property type="entry name" value="ATPASEC"/>
</dbReference>
<dbReference type="Proteomes" id="UP000194903">
    <property type="component" value="Unassembled WGS sequence"/>
</dbReference>
<dbReference type="InterPro" id="IPR000454">
    <property type="entry name" value="ATP_synth_F0_csu"/>
</dbReference>
<evidence type="ECO:0000256" key="12">
    <source>
        <dbReference type="HAMAP-Rule" id="MF_01396"/>
    </source>
</evidence>
<comment type="function">
    <text evidence="12">F(1)F(0) ATP synthase produces ATP from ADP in the presence of a proton or sodium gradient. F-type ATPases consist of two structural domains, F(1) containing the extramembraneous catalytic core and F(0) containing the membrane proton channel, linked together by a central stalk and a peripheral stalk. During catalysis, ATP synthesis in the catalytic domain of F(1) is coupled via a rotary mechanism of the central stalk subunits to proton translocation.</text>
</comment>
<proteinExistence type="inferred from homology"/>
<evidence type="ECO:0000256" key="3">
    <source>
        <dbReference type="ARBA" id="ARBA00022448"/>
    </source>
</evidence>
<dbReference type="CDD" id="cd18184">
    <property type="entry name" value="ATP-synt_Fo_c_NaATPase"/>
    <property type="match status" value="1"/>
</dbReference>
<evidence type="ECO:0000256" key="11">
    <source>
        <dbReference type="ARBA" id="ARBA00023310"/>
    </source>
</evidence>
<reference evidence="14 15" key="1">
    <citation type="submission" date="2017-05" db="EMBL/GenBank/DDBJ databases">
        <title>Butyricicoccus porcorum sp. nov. a butyrate-producing bacterium from the swine intestinal tract.</title>
        <authorList>
            <person name="Trachsel J."/>
            <person name="Humphrey S."/>
            <person name="Allen H.K."/>
        </authorList>
    </citation>
    <scope>NUCLEOTIDE SEQUENCE [LARGE SCALE GENOMIC DNA]</scope>
    <source>
        <strain evidence="14">BB10</strain>
    </source>
</reference>
<gene>
    <name evidence="12" type="primary">atpE</name>
    <name evidence="14" type="ORF">CBW42_06750</name>
</gene>
<keyword evidence="7 12" id="KW-1133">Transmembrane helix</keyword>
<evidence type="ECO:0000313" key="15">
    <source>
        <dbReference type="Proteomes" id="UP000194903"/>
    </source>
</evidence>
<keyword evidence="15" id="KW-1185">Reference proteome</keyword>
<dbReference type="GO" id="GO:0033177">
    <property type="term" value="C:proton-transporting two-sector ATPase complex, proton-transporting domain"/>
    <property type="evidence" value="ECO:0007669"/>
    <property type="project" value="InterPro"/>
</dbReference>
<dbReference type="RefSeq" id="WP_087019021.1">
    <property type="nucleotide sequence ID" value="NZ_CP178353.1"/>
</dbReference>
<keyword evidence="9 12" id="KW-0446">Lipid-binding</keyword>
<evidence type="ECO:0000256" key="2">
    <source>
        <dbReference type="ARBA" id="ARBA00006704"/>
    </source>
</evidence>
<keyword evidence="12" id="KW-1003">Cell membrane</keyword>
<dbReference type="InterPro" id="IPR005953">
    <property type="entry name" value="ATP_synth_csu_bac/chlpt"/>
</dbReference>
<dbReference type="HAMAP" id="MF_01396">
    <property type="entry name" value="ATP_synth_c_bact"/>
    <property type="match status" value="1"/>
</dbReference>
<sequence length="84" mass="8301">MERAIVLAASAIGAGLAMIAGVGPGIGEGYAAGKACEAIGRQPEAKGPVTSTLILGCALAETTGLYGLIVALILMFVNPFLGKL</sequence>
<dbReference type="NCBIfam" id="TIGR01260">
    <property type="entry name" value="ATP_synt_c"/>
    <property type="match status" value="1"/>
</dbReference>
<keyword evidence="11 12" id="KW-0066">ATP synthesis</keyword>
<evidence type="ECO:0000256" key="7">
    <source>
        <dbReference type="ARBA" id="ARBA00022989"/>
    </source>
</evidence>
<accession>A0A252F419</accession>
<organism evidence="14 15">
    <name type="scientific">Butyricicoccus porcorum</name>
    <dbReference type="NCBI Taxonomy" id="1945634"/>
    <lineage>
        <taxon>Bacteria</taxon>
        <taxon>Bacillati</taxon>
        <taxon>Bacillota</taxon>
        <taxon>Clostridia</taxon>
        <taxon>Eubacteriales</taxon>
        <taxon>Butyricicoccaceae</taxon>
        <taxon>Butyricicoccus</taxon>
    </lineage>
</organism>
<comment type="caution">
    <text evidence="14">The sequence shown here is derived from an EMBL/GenBank/DDBJ whole genome shotgun (WGS) entry which is preliminary data.</text>
</comment>
<dbReference type="GO" id="GO:0008289">
    <property type="term" value="F:lipid binding"/>
    <property type="evidence" value="ECO:0007669"/>
    <property type="project" value="UniProtKB-KW"/>
</dbReference>
<name>A0A252F419_9FIRM</name>
<dbReference type="GO" id="GO:0046933">
    <property type="term" value="F:proton-transporting ATP synthase activity, rotational mechanism"/>
    <property type="evidence" value="ECO:0007669"/>
    <property type="project" value="UniProtKB-UniRule"/>
</dbReference>
<dbReference type="InterPro" id="IPR035921">
    <property type="entry name" value="F/V-ATP_Csub_sf"/>
</dbReference>
<evidence type="ECO:0000313" key="14">
    <source>
        <dbReference type="EMBL" id="OUM20524.1"/>
    </source>
</evidence>
<comment type="subcellular location">
    <subcellularLocation>
        <location evidence="12">Cell membrane</location>
        <topology evidence="12">Multi-pass membrane protein</topology>
    </subcellularLocation>
    <subcellularLocation>
        <location evidence="1">Membrane</location>
        <topology evidence="1">Multi-pass membrane protein</topology>
    </subcellularLocation>
</comment>
<comment type="function">
    <text evidence="12">Key component of the F(0) channel; it plays a direct role in translocation across the membrane. A homomeric c-ring of between 10-14 subunits forms the central stalk rotor element with the F(1) delta and epsilon subunits.</text>
</comment>
<dbReference type="PANTHER" id="PTHR10031:SF0">
    <property type="entry name" value="ATPASE PROTEIN 9"/>
    <property type="match status" value="1"/>
</dbReference>
<dbReference type="Pfam" id="PF00137">
    <property type="entry name" value="ATP-synt_C"/>
    <property type="match status" value="1"/>
</dbReference>
<evidence type="ECO:0000256" key="1">
    <source>
        <dbReference type="ARBA" id="ARBA00004141"/>
    </source>
</evidence>
<evidence type="ECO:0000256" key="6">
    <source>
        <dbReference type="ARBA" id="ARBA00022781"/>
    </source>
</evidence>
<dbReference type="SUPFAM" id="SSF81333">
    <property type="entry name" value="F1F0 ATP synthase subunit C"/>
    <property type="match status" value="1"/>
</dbReference>
<feature type="transmembrane region" description="Helical" evidence="12">
    <location>
        <begin position="53"/>
        <end position="77"/>
    </location>
</feature>
<protein>
    <recommendedName>
        <fullName evidence="12">ATP synthase subunit c</fullName>
    </recommendedName>
    <alternativeName>
        <fullName evidence="12">ATP synthase F(0) sector subunit c</fullName>
    </alternativeName>
    <alternativeName>
        <fullName evidence="12">F-type ATPase subunit c</fullName>
        <shortName evidence="12">F-ATPase subunit c</shortName>
    </alternativeName>
    <alternativeName>
        <fullName evidence="12">Lipid-binding protein</fullName>
    </alternativeName>
</protein>
<dbReference type="InterPro" id="IPR002379">
    <property type="entry name" value="ATPase_proteolipid_c-like_dom"/>
</dbReference>
<keyword evidence="3 12" id="KW-0813">Transport</keyword>
<comment type="caution">
    <text evidence="12">Lacks conserved residue(s) required for the propagation of feature annotation.</text>
</comment>
<dbReference type="OrthoDB" id="9810379at2"/>
<evidence type="ECO:0000256" key="5">
    <source>
        <dbReference type="ARBA" id="ARBA00022692"/>
    </source>
</evidence>
<evidence type="ECO:0000259" key="13">
    <source>
        <dbReference type="Pfam" id="PF00137"/>
    </source>
</evidence>
<comment type="similarity">
    <text evidence="2 12">Belongs to the ATPase C chain family.</text>
</comment>
<evidence type="ECO:0000256" key="8">
    <source>
        <dbReference type="ARBA" id="ARBA00023065"/>
    </source>
</evidence>
<dbReference type="AlphaFoldDB" id="A0A252F419"/>
<dbReference type="PROSITE" id="PS00605">
    <property type="entry name" value="ATPASE_C"/>
    <property type="match status" value="1"/>
</dbReference>
<dbReference type="GO" id="GO:0005886">
    <property type="term" value="C:plasma membrane"/>
    <property type="evidence" value="ECO:0007669"/>
    <property type="project" value="UniProtKB-SubCell"/>
</dbReference>
<feature type="domain" description="V-ATPase proteolipid subunit C-like" evidence="13">
    <location>
        <begin position="12"/>
        <end position="74"/>
    </location>
</feature>
<dbReference type="Gene3D" id="1.20.120.610">
    <property type="entry name" value="lithium bound rotor ring of v- atpase"/>
    <property type="match status" value="1"/>
</dbReference>
<dbReference type="GO" id="GO:0045259">
    <property type="term" value="C:proton-transporting ATP synthase complex"/>
    <property type="evidence" value="ECO:0007669"/>
    <property type="project" value="UniProtKB-KW"/>
</dbReference>
<keyword evidence="4 12" id="KW-0138">CF(0)</keyword>
<dbReference type="InterPro" id="IPR020537">
    <property type="entry name" value="ATP_synth_F0_csu_DDCD_BS"/>
</dbReference>
<evidence type="ECO:0000256" key="4">
    <source>
        <dbReference type="ARBA" id="ARBA00022547"/>
    </source>
</evidence>
<dbReference type="EMBL" id="NHOC01000005">
    <property type="protein sequence ID" value="OUM20524.1"/>
    <property type="molecule type" value="Genomic_DNA"/>
</dbReference>
<evidence type="ECO:0000256" key="9">
    <source>
        <dbReference type="ARBA" id="ARBA00023121"/>
    </source>
</evidence>
<keyword evidence="6 12" id="KW-0375">Hydrogen ion transport</keyword>
<keyword evidence="8 12" id="KW-0406">Ion transport</keyword>
<keyword evidence="5 12" id="KW-0812">Transmembrane</keyword>